<feature type="compositionally biased region" description="Basic and acidic residues" evidence="1">
    <location>
        <begin position="113"/>
        <end position="134"/>
    </location>
</feature>
<keyword evidence="3" id="KW-1185">Reference proteome</keyword>
<evidence type="ECO:0000313" key="2">
    <source>
        <dbReference type="EMBL" id="KAF4076125.1"/>
    </source>
</evidence>
<dbReference type="AlphaFoldDB" id="A0A7J5ZZT0"/>
<feature type="region of interest" description="Disordered" evidence="1">
    <location>
        <begin position="1"/>
        <end position="155"/>
    </location>
</feature>
<proteinExistence type="predicted"/>
<gene>
    <name evidence="2" type="ORF">AMELA_G00226960</name>
</gene>
<reference evidence="2 3" key="1">
    <citation type="submission" date="2020-02" db="EMBL/GenBank/DDBJ databases">
        <title>A chromosome-scale genome assembly of the black bullhead catfish (Ameiurus melas).</title>
        <authorList>
            <person name="Wen M."/>
            <person name="Zham M."/>
            <person name="Cabau C."/>
            <person name="Klopp C."/>
            <person name="Donnadieu C."/>
            <person name="Roques C."/>
            <person name="Bouchez O."/>
            <person name="Lampietro C."/>
            <person name="Jouanno E."/>
            <person name="Herpin A."/>
            <person name="Louis A."/>
            <person name="Berthelot C."/>
            <person name="Parey E."/>
            <person name="Roest-Crollius H."/>
            <person name="Braasch I."/>
            <person name="Postlethwait J."/>
            <person name="Robinson-Rechavi M."/>
            <person name="Echchiki A."/>
            <person name="Begum T."/>
            <person name="Montfort J."/>
            <person name="Schartl M."/>
            <person name="Bobe J."/>
            <person name="Guiguen Y."/>
        </authorList>
    </citation>
    <scope>NUCLEOTIDE SEQUENCE [LARGE SCALE GENOMIC DNA]</scope>
    <source>
        <strain evidence="2">M_S1</strain>
        <tissue evidence="2">Blood</tissue>
    </source>
</reference>
<evidence type="ECO:0000256" key="1">
    <source>
        <dbReference type="SAM" id="MobiDB-lite"/>
    </source>
</evidence>
<protein>
    <submittedName>
        <fullName evidence="2">Uncharacterized protein</fullName>
    </submittedName>
</protein>
<dbReference type="EMBL" id="JAAGNN010000020">
    <property type="protein sequence ID" value="KAF4076125.1"/>
    <property type="molecule type" value="Genomic_DNA"/>
</dbReference>
<sequence length="178" mass="19379">MKRHVSGQTAEPDGFTERLKGTSAAERPNSPAPSCVSMKSDASMGVEITFSQGDKSSGKSERDFLIETGQERSRSENLQRSAERPNSPAPSCVSMKSDASMGVEITFSQGDKSSGKRSESERDFLIETGQERSSSENLQRSAERPNSPAPTCLSMKSDASMDFLYQFSRGKNSSGKRF</sequence>
<comment type="caution">
    <text evidence="2">The sequence shown here is derived from an EMBL/GenBank/DDBJ whole genome shotgun (WGS) entry which is preliminary data.</text>
</comment>
<feature type="compositionally biased region" description="Basic and acidic residues" evidence="1">
    <location>
        <begin position="56"/>
        <end position="83"/>
    </location>
</feature>
<evidence type="ECO:0000313" key="3">
    <source>
        <dbReference type="Proteomes" id="UP000593565"/>
    </source>
</evidence>
<name>A0A7J5ZZT0_AMEME</name>
<dbReference type="Proteomes" id="UP000593565">
    <property type="component" value="Unassembled WGS sequence"/>
</dbReference>
<organism evidence="2 3">
    <name type="scientific">Ameiurus melas</name>
    <name type="common">Black bullhead</name>
    <name type="synonym">Silurus melas</name>
    <dbReference type="NCBI Taxonomy" id="219545"/>
    <lineage>
        <taxon>Eukaryota</taxon>
        <taxon>Metazoa</taxon>
        <taxon>Chordata</taxon>
        <taxon>Craniata</taxon>
        <taxon>Vertebrata</taxon>
        <taxon>Euteleostomi</taxon>
        <taxon>Actinopterygii</taxon>
        <taxon>Neopterygii</taxon>
        <taxon>Teleostei</taxon>
        <taxon>Ostariophysi</taxon>
        <taxon>Siluriformes</taxon>
        <taxon>Ictaluridae</taxon>
        <taxon>Ameiurus</taxon>
    </lineage>
</organism>
<feature type="non-terminal residue" evidence="2">
    <location>
        <position position="178"/>
    </location>
</feature>
<accession>A0A7J5ZZT0</accession>